<sequence length="1176" mass="128399">MTIRVALEHRTVYRFDRPTTVHPHVVRLRPAAHSRTPISAYSLTVEPAEHFLNWQQDPFGNYLARLVFPQPTRELSFTVDLVADLSVINPFDFFVEDYAETFPFHYPPQLRAELTPYLASVDEYGPGSGPGPLLLDWLHGVELPDDGLRIVDFLVQLNSRVANDVAYTVRMEHGVQSPDQTLRRGIGSCRDSAWLLVSALRKLGLAARFVSGYLVQLTPDPPPGHDRPVDGPFEDFTDLHAWTEVYVPGAGWIGLDSTSGLFAGEGHIPLAATPHPVSAAPISGATGKAEVEFEFSNTVRRVHEDPRVTRPYDLDQWARVNALGAKVDALLEEGDVRLTTGGEPTYVAVDDMESPEWTLAADGPDKRRRAAELTRRSLKRWAPRGVVQHGQGKWYPGEPLPRWQMAVTWRKDGGAMWSDHGLLDSPGDEATLTPSSAESRAAARSLAVELTQLLGLPNTALLPAYEDALYAIWQENLLPRGPEPEVDVDPADPALADPDERAEKVRKLLNELDADPGHPRGWVLPLHHTGNGWGTAKWEFRRGKLILTPGTSPLGLRLPLQGLSWSPPPPPAERSPLEPRGPLAESYLTRYGPRLQGRLSGASDDADPTRAPKAGKRGAAGRTGLSGSATPADTDETDSVASTPEAWLGGDGSERTALCVEERDGHLHVFLPPLTHLEHALDLLAAVESAARASGQRVVLEGYPIPSDPRTSSLTVTPDPGVIEVNVQPASSWAEVVEITEGLDADARASGLATEKFDVDGLHTGTGGGSHLTLGGATPADSPLLRRPDLLRSMLTYWQHHPSLSYLFSGRFVGPTSQAPRVDEARHEAVYELEVAFAELDAAARGDAPAPPWVVDRALRHLLTDLTGNTHRAEFCIDKLYSPDSQRGRLGLLELRAFEMPPHPQMSLVQQLLVRSLVARFWNEPYRGPLVRWGTQLHDRFLLPGGAARDIADVVDDLNAHGIDFESDWLDPFIDFRFPRLGSVEVGGVELELRQAIEPWHVLGEEATGSGTSRFVDSSVERVELRARGVVPERHVITVNGVPVPLGSTGTVGEAAAGVRFTAWQPPSKLHPTIPVQAPLTFDVVDRWNGRSLGGFRYHVSHPGGLAYDTYPVNAAEAETRRVSRFETTAHTPGRIDLSHRPAGTLAPVGLAAVDPRGGYAGFGEYPTTLDLRRHV</sequence>
<dbReference type="SMART" id="SM00460">
    <property type="entry name" value="TGc"/>
    <property type="match status" value="1"/>
</dbReference>
<keyword evidence="4" id="KW-1185">Reference proteome</keyword>
<evidence type="ECO:0000259" key="2">
    <source>
        <dbReference type="SMART" id="SM00460"/>
    </source>
</evidence>
<dbReference type="Proteomes" id="UP001612915">
    <property type="component" value="Unassembled WGS sequence"/>
</dbReference>
<feature type="region of interest" description="Disordered" evidence="1">
    <location>
        <begin position="559"/>
        <end position="651"/>
    </location>
</feature>
<dbReference type="SUPFAM" id="SSF54001">
    <property type="entry name" value="Cysteine proteinases"/>
    <property type="match status" value="1"/>
</dbReference>
<organism evidence="3 4">
    <name type="scientific">Spongisporangium articulatum</name>
    <dbReference type="NCBI Taxonomy" id="3362603"/>
    <lineage>
        <taxon>Bacteria</taxon>
        <taxon>Bacillati</taxon>
        <taxon>Actinomycetota</taxon>
        <taxon>Actinomycetes</taxon>
        <taxon>Kineosporiales</taxon>
        <taxon>Kineosporiaceae</taxon>
        <taxon>Spongisporangium</taxon>
    </lineage>
</organism>
<proteinExistence type="predicted"/>
<dbReference type="PANTHER" id="PTHR33490">
    <property type="entry name" value="BLR5614 PROTEIN-RELATED"/>
    <property type="match status" value="1"/>
</dbReference>
<dbReference type="InterPro" id="IPR018667">
    <property type="entry name" value="DUF2126"/>
</dbReference>
<feature type="domain" description="Transglutaminase-like" evidence="2">
    <location>
        <begin position="181"/>
        <end position="259"/>
    </location>
</feature>
<dbReference type="InterPro" id="IPR038765">
    <property type="entry name" value="Papain-like_cys_pep_sf"/>
</dbReference>
<comment type="caution">
    <text evidence="3">The sequence shown here is derived from an EMBL/GenBank/DDBJ whole genome shotgun (WGS) entry which is preliminary data.</text>
</comment>
<evidence type="ECO:0000313" key="3">
    <source>
        <dbReference type="EMBL" id="MFI7586902.1"/>
    </source>
</evidence>
<dbReference type="RefSeq" id="WP_398277520.1">
    <property type="nucleotide sequence ID" value="NZ_JBITLV010000002.1"/>
</dbReference>
<dbReference type="PANTHER" id="PTHR33490:SF1">
    <property type="entry name" value="SLL1233 PROTEIN"/>
    <property type="match status" value="1"/>
</dbReference>
<reference evidence="3 4" key="1">
    <citation type="submission" date="2024-10" db="EMBL/GenBank/DDBJ databases">
        <title>The Natural Products Discovery Center: Release of the First 8490 Sequenced Strains for Exploring Actinobacteria Biosynthetic Diversity.</title>
        <authorList>
            <person name="Kalkreuter E."/>
            <person name="Kautsar S.A."/>
            <person name="Yang D."/>
            <person name="Bader C.D."/>
            <person name="Teijaro C.N."/>
            <person name="Fluegel L."/>
            <person name="Davis C.M."/>
            <person name="Simpson J.R."/>
            <person name="Lauterbach L."/>
            <person name="Steele A.D."/>
            <person name="Gui C."/>
            <person name="Meng S."/>
            <person name="Li G."/>
            <person name="Viehrig K."/>
            <person name="Ye F."/>
            <person name="Su P."/>
            <person name="Kiefer A.F."/>
            <person name="Nichols A."/>
            <person name="Cepeda A.J."/>
            <person name="Yan W."/>
            <person name="Fan B."/>
            <person name="Jiang Y."/>
            <person name="Adhikari A."/>
            <person name="Zheng C.-J."/>
            <person name="Schuster L."/>
            <person name="Cowan T.M."/>
            <person name="Smanski M.J."/>
            <person name="Chevrette M.G."/>
            <person name="De Carvalho L.P.S."/>
            <person name="Shen B."/>
        </authorList>
    </citation>
    <scope>NUCLEOTIDE SEQUENCE [LARGE SCALE GENOMIC DNA]</scope>
    <source>
        <strain evidence="3 4">NPDC049639</strain>
    </source>
</reference>
<dbReference type="Pfam" id="PF08379">
    <property type="entry name" value="Bact_transglu_N"/>
    <property type="match status" value="1"/>
</dbReference>
<evidence type="ECO:0000256" key="1">
    <source>
        <dbReference type="SAM" id="MobiDB-lite"/>
    </source>
</evidence>
<evidence type="ECO:0000313" key="4">
    <source>
        <dbReference type="Proteomes" id="UP001612915"/>
    </source>
</evidence>
<dbReference type="InterPro" id="IPR013589">
    <property type="entry name" value="Bac_transglu_N"/>
</dbReference>
<protein>
    <submittedName>
        <fullName evidence="3">DUF2126 domain-containing protein</fullName>
    </submittedName>
</protein>
<accession>A0ABW8AKP6</accession>
<dbReference type="Pfam" id="PF09899">
    <property type="entry name" value="DUF2126"/>
    <property type="match status" value="1"/>
</dbReference>
<name>A0ABW8AKP6_9ACTN</name>
<gene>
    <name evidence="3" type="ORF">ACIB24_07485</name>
</gene>
<dbReference type="Pfam" id="PF01841">
    <property type="entry name" value="Transglut_core"/>
    <property type="match status" value="1"/>
</dbReference>
<dbReference type="EMBL" id="JBITLV010000002">
    <property type="protein sequence ID" value="MFI7586902.1"/>
    <property type="molecule type" value="Genomic_DNA"/>
</dbReference>
<dbReference type="Gene3D" id="3.10.620.30">
    <property type="match status" value="1"/>
</dbReference>
<dbReference type="InterPro" id="IPR002931">
    <property type="entry name" value="Transglutaminase-like"/>
</dbReference>